<dbReference type="GO" id="GO:0016818">
    <property type="term" value="F:hydrolase activity, acting on acid anhydrides, in phosphorus-containing anhydrides"/>
    <property type="evidence" value="ECO:0007669"/>
    <property type="project" value="InterPro"/>
</dbReference>
<gene>
    <name evidence="4" type="ORF">FAJ34_08285</name>
</gene>
<sequence length="117" mass="13343">MTFTSFEPTRNVQDFHLAAFAYYDGLDVINQLKPGTPVQLVGEPSNPHDSEAVAIFYQGTKLGYIPSDKNSLISRLIYFGHSDILEARIQMSNTENHPDRQFRVVVKLKDNRKNDSR</sequence>
<dbReference type="SMART" id="SM00910">
    <property type="entry name" value="HIRAN"/>
    <property type="match status" value="1"/>
</dbReference>
<dbReference type="Proteomes" id="UP000305768">
    <property type="component" value="Unassembled WGS sequence"/>
</dbReference>
<evidence type="ECO:0000313" key="4">
    <source>
        <dbReference type="EMBL" id="TII06944.1"/>
    </source>
</evidence>
<proteinExistence type="predicted"/>
<dbReference type="RefSeq" id="WP_136628691.1">
    <property type="nucleotide sequence ID" value="NZ_CP091423.1"/>
</dbReference>
<protein>
    <submittedName>
        <fullName evidence="4">Restriction endonuclease</fullName>
    </submittedName>
</protein>
<dbReference type="GO" id="GO:0003676">
    <property type="term" value="F:nucleic acid binding"/>
    <property type="evidence" value="ECO:0007669"/>
    <property type="project" value="InterPro"/>
</dbReference>
<evidence type="ECO:0000259" key="3">
    <source>
        <dbReference type="SMART" id="SM00910"/>
    </source>
</evidence>
<keyword evidence="1" id="KW-0479">Metal-binding</keyword>
<evidence type="ECO:0000313" key="5">
    <source>
        <dbReference type="Proteomes" id="UP000305768"/>
    </source>
</evidence>
<dbReference type="Gene3D" id="3.30.70.2330">
    <property type="match status" value="1"/>
</dbReference>
<dbReference type="EMBL" id="SSXP01000011">
    <property type="protein sequence ID" value="TII06944.1"/>
    <property type="molecule type" value="Genomic_DNA"/>
</dbReference>
<dbReference type="GO" id="GO:0008270">
    <property type="term" value="F:zinc ion binding"/>
    <property type="evidence" value="ECO:0007669"/>
    <property type="project" value="InterPro"/>
</dbReference>
<comment type="caution">
    <text evidence="4">The sequence shown here is derived from an EMBL/GenBank/DDBJ whole genome shotgun (WGS) entry which is preliminary data.</text>
</comment>
<organism evidence="4 5">
    <name type="scientific">Streptococcus suis</name>
    <dbReference type="NCBI Taxonomy" id="1307"/>
    <lineage>
        <taxon>Bacteria</taxon>
        <taxon>Bacillati</taxon>
        <taxon>Bacillota</taxon>
        <taxon>Bacilli</taxon>
        <taxon>Lactobacillales</taxon>
        <taxon>Streptococcaceae</taxon>
        <taxon>Streptococcus</taxon>
    </lineage>
</organism>
<keyword evidence="4" id="KW-0255">Endonuclease</keyword>
<name>A0A4T2H688_STRSU</name>
<keyword evidence="2" id="KW-0378">Hydrolase</keyword>
<dbReference type="GO" id="GO:0004519">
    <property type="term" value="F:endonuclease activity"/>
    <property type="evidence" value="ECO:0007669"/>
    <property type="project" value="UniProtKB-KW"/>
</dbReference>
<evidence type="ECO:0000256" key="1">
    <source>
        <dbReference type="ARBA" id="ARBA00022723"/>
    </source>
</evidence>
<accession>A0A4T2H688</accession>
<reference evidence="4 5" key="1">
    <citation type="submission" date="2019-04" db="EMBL/GenBank/DDBJ databases">
        <title>Genome analysis of Streptococcus suis strain WUSS425.</title>
        <authorList>
            <person name="Chen H."/>
            <person name="Gao X."/>
            <person name="Wu Z."/>
        </authorList>
    </citation>
    <scope>NUCLEOTIDE SEQUENCE [LARGE SCALE GENOMIC DNA]</scope>
    <source>
        <strain evidence="4 5">WUSS425</strain>
    </source>
</reference>
<evidence type="ECO:0000256" key="2">
    <source>
        <dbReference type="ARBA" id="ARBA00022801"/>
    </source>
</evidence>
<feature type="domain" description="HIRAN" evidence="3">
    <location>
        <begin position="10"/>
        <end position="112"/>
    </location>
</feature>
<dbReference type="InterPro" id="IPR014905">
    <property type="entry name" value="HIRAN"/>
</dbReference>
<dbReference type="AlphaFoldDB" id="A0A4T2H688"/>
<keyword evidence="4" id="KW-0540">Nuclease</keyword>
<dbReference type="Pfam" id="PF08797">
    <property type="entry name" value="HIRAN"/>
    <property type="match status" value="1"/>
</dbReference>